<dbReference type="InterPro" id="IPR051468">
    <property type="entry name" value="Fungal_SecMetab_SDRs"/>
</dbReference>
<evidence type="ECO:0000256" key="2">
    <source>
        <dbReference type="SAM" id="MobiDB-lite"/>
    </source>
</evidence>
<dbReference type="Gene3D" id="3.40.50.720">
    <property type="entry name" value="NAD(P)-binding Rossmann-like Domain"/>
    <property type="match status" value="1"/>
</dbReference>
<dbReference type="STRING" id="231916.A0A409Y1X4"/>
<dbReference type="PANTHER" id="PTHR43544:SF2">
    <property type="entry name" value="OXIDOREDUCTASE"/>
    <property type="match status" value="1"/>
</dbReference>
<dbReference type="InParanoid" id="A0A409Y1X4"/>
<dbReference type="InterPro" id="IPR036291">
    <property type="entry name" value="NAD(P)-bd_dom_sf"/>
</dbReference>
<feature type="non-terminal residue" evidence="3">
    <location>
        <position position="473"/>
    </location>
</feature>
<gene>
    <name evidence="3" type="ORF">CVT26_006446</name>
</gene>
<comment type="similarity">
    <text evidence="1">Belongs to the short-chain dehydrogenases/reductases (SDR) family.</text>
</comment>
<evidence type="ECO:0000256" key="1">
    <source>
        <dbReference type="ARBA" id="ARBA00006484"/>
    </source>
</evidence>
<accession>A0A409Y1X4</accession>
<comment type="caution">
    <text evidence="3">The sequence shown here is derived from an EMBL/GenBank/DDBJ whole genome shotgun (WGS) entry which is preliminary data.</text>
</comment>
<dbReference type="GO" id="GO:0016491">
    <property type="term" value="F:oxidoreductase activity"/>
    <property type="evidence" value="ECO:0007669"/>
    <property type="project" value="TreeGrafter"/>
</dbReference>
<evidence type="ECO:0000313" key="4">
    <source>
        <dbReference type="Proteomes" id="UP000284706"/>
    </source>
</evidence>
<protein>
    <submittedName>
        <fullName evidence="3">Uncharacterized protein</fullName>
    </submittedName>
</protein>
<name>A0A409Y1X4_9AGAR</name>
<dbReference type="InterPro" id="IPR002347">
    <property type="entry name" value="SDR_fam"/>
</dbReference>
<dbReference type="Pfam" id="PF00106">
    <property type="entry name" value="adh_short"/>
    <property type="match status" value="1"/>
</dbReference>
<keyword evidence="4" id="KW-1185">Reference proteome</keyword>
<sequence>MSSYKLNTLEDCQHFVDTQTSTVIVDQILEDQKQCRNGGIPSLVVHCLPRHTDNFARAVSGDNVPLALARMRFASIISSVKAYLVNISNSRSPAPIPDHMMPTDIDLTAALKVLTYLQLPHTDICLDPSTPLETVADVVKSQLSMGPDLRDAIHQQRREKAQKFCYICRYLITSSHPLYPSLCIPCGDFNISSSSLSLPPALGLTGRTALVTGGRVNLGYHTALRLLRCGASVIVSSRYPKDAETRYMAESDSDVWKERLRIIGADFRAAKDVFSLIKCVVDCLQGWSLDDKPKLHILINNAAQTLTDALEQEEAGIRRELHLTSASTGGVLLHSDYLPRVRGGIVRPEMESSHRALPPLSFENPTKTSGKLIASRPQEATSSWTQRISEIPYEDVISAHSVNTFVPFILIRELLPFMFGIRSSFQGQHIGDAGRSRPAAYIVNVSSREGISESKPGSGAKAGHHVHTNMSKA</sequence>
<dbReference type="GO" id="GO:0005737">
    <property type="term" value="C:cytoplasm"/>
    <property type="evidence" value="ECO:0007669"/>
    <property type="project" value="TreeGrafter"/>
</dbReference>
<dbReference type="SUPFAM" id="SSF51735">
    <property type="entry name" value="NAD(P)-binding Rossmann-fold domains"/>
    <property type="match status" value="1"/>
</dbReference>
<dbReference type="Proteomes" id="UP000284706">
    <property type="component" value="Unassembled WGS sequence"/>
</dbReference>
<organism evidence="3 4">
    <name type="scientific">Gymnopilus dilepis</name>
    <dbReference type="NCBI Taxonomy" id="231916"/>
    <lineage>
        <taxon>Eukaryota</taxon>
        <taxon>Fungi</taxon>
        <taxon>Dikarya</taxon>
        <taxon>Basidiomycota</taxon>
        <taxon>Agaricomycotina</taxon>
        <taxon>Agaricomycetes</taxon>
        <taxon>Agaricomycetidae</taxon>
        <taxon>Agaricales</taxon>
        <taxon>Agaricineae</taxon>
        <taxon>Hymenogastraceae</taxon>
        <taxon>Gymnopilus</taxon>
    </lineage>
</organism>
<dbReference type="EMBL" id="NHYE01001301">
    <property type="protein sequence ID" value="PPQ97009.1"/>
    <property type="molecule type" value="Genomic_DNA"/>
</dbReference>
<dbReference type="PANTHER" id="PTHR43544">
    <property type="entry name" value="SHORT-CHAIN DEHYDROGENASE/REDUCTASE"/>
    <property type="match status" value="1"/>
</dbReference>
<dbReference type="OrthoDB" id="191139at2759"/>
<dbReference type="AlphaFoldDB" id="A0A409Y1X4"/>
<feature type="region of interest" description="Disordered" evidence="2">
    <location>
        <begin position="448"/>
        <end position="473"/>
    </location>
</feature>
<proteinExistence type="inferred from homology"/>
<reference evidence="3 4" key="1">
    <citation type="journal article" date="2018" name="Evol. Lett.">
        <title>Horizontal gene cluster transfer increased hallucinogenic mushroom diversity.</title>
        <authorList>
            <person name="Reynolds H.T."/>
            <person name="Vijayakumar V."/>
            <person name="Gluck-Thaler E."/>
            <person name="Korotkin H.B."/>
            <person name="Matheny P.B."/>
            <person name="Slot J.C."/>
        </authorList>
    </citation>
    <scope>NUCLEOTIDE SEQUENCE [LARGE SCALE GENOMIC DNA]</scope>
    <source>
        <strain evidence="3 4">SRW20</strain>
    </source>
</reference>
<evidence type="ECO:0000313" key="3">
    <source>
        <dbReference type="EMBL" id="PPQ97009.1"/>
    </source>
</evidence>